<gene>
    <name evidence="4" type="ORF">RKE40_10260</name>
</gene>
<sequence length="422" mass="46581">MTTMADERRRLLEWLDAERDEIIDLLRALLRERGPNPPGDTRSTADVVRAYLNGRGLDHRIISPHPEMPNIVASFEGGNPGRHLVLNGHLDVFPVAPDLAGWTKDPWGAEIADGKIYGRGACDMKPGTTASIVTYAMLHRLRESLGGRLTLTCVSDEETFGPWGARYLMEHHPEVHGDCLLNGEPGGPESIRFGERGPLWIAFTLRAKGAHGAYVHATDSATKLAMRLATELESLTEIEAPMSHNLQRAVEQSRPVMDRMMGEGAGALVNRVTLNIGTIQGGEKVNMIPSHCTFQADFRLPVGMSKDDLLSKIAEIAARYPQASWEVVGGDEPSWCDPDHEMVAIIQKNVEEAGRPRPQPIVSLGGTDARLWRHRGVPAYVYGPYPHGMGSHDEHVDIEEFLHVVRTHVLSAFDYLSRSAPR</sequence>
<dbReference type="Pfam" id="PF01546">
    <property type="entry name" value="Peptidase_M20"/>
    <property type="match status" value="1"/>
</dbReference>
<comment type="caution">
    <text evidence="4">The sequence shown here is derived from an EMBL/GenBank/DDBJ whole genome shotgun (WGS) entry which is preliminary data.</text>
</comment>
<evidence type="ECO:0000313" key="4">
    <source>
        <dbReference type="EMBL" id="MDU0340267.1"/>
    </source>
</evidence>
<dbReference type="RefSeq" id="WP_316018140.1">
    <property type="nucleotide sequence ID" value="NZ_JAWDID010000012.1"/>
</dbReference>
<keyword evidence="2" id="KW-0378">Hydrolase</keyword>
<accession>A0ABU3S658</accession>
<evidence type="ECO:0000313" key="5">
    <source>
        <dbReference type="Proteomes" id="UP001254257"/>
    </source>
</evidence>
<dbReference type="SUPFAM" id="SSF55031">
    <property type="entry name" value="Bacterial exopeptidase dimerisation domain"/>
    <property type="match status" value="1"/>
</dbReference>
<dbReference type="Proteomes" id="UP001254257">
    <property type="component" value="Unassembled WGS sequence"/>
</dbReference>
<dbReference type="SUPFAM" id="SSF53187">
    <property type="entry name" value="Zn-dependent exopeptidases"/>
    <property type="match status" value="1"/>
</dbReference>
<dbReference type="InterPro" id="IPR002933">
    <property type="entry name" value="Peptidase_M20"/>
</dbReference>
<reference evidence="4 5" key="1">
    <citation type="submission" date="2023-09" db="EMBL/GenBank/DDBJ databases">
        <title>Whole genome shotgun sequencing (WGS) of Bosea sp. ZW T0_25, isolated from stored onions (Allium cepa).</title>
        <authorList>
            <person name="Stoll D.A."/>
            <person name="Huch M."/>
        </authorList>
    </citation>
    <scope>NUCLEOTIDE SEQUENCE [LARGE SCALE GENOMIC DNA]</scope>
    <source>
        <strain evidence="4 5">ZW T0_25</strain>
    </source>
</reference>
<dbReference type="PANTHER" id="PTHR43808:SF32">
    <property type="entry name" value="ARGE_DAPE-RELATED DEACYLASE"/>
    <property type="match status" value="1"/>
</dbReference>
<organism evidence="4 5">
    <name type="scientific">Bosea rubneri</name>
    <dbReference type="NCBI Taxonomy" id="3075434"/>
    <lineage>
        <taxon>Bacteria</taxon>
        <taxon>Pseudomonadati</taxon>
        <taxon>Pseudomonadota</taxon>
        <taxon>Alphaproteobacteria</taxon>
        <taxon>Hyphomicrobiales</taxon>
        <taxon>Boseaceae</taxon>
        <taxon>Bosea</taxon>
    </lineage>
</organism>
<evidence type="ECO:0000256" key="1">
    <source>
        <dbReference type="ARBA" id="ARBA00022723"/>
    </source>
</evidence>
<dbReference type="PANTHER" id="PTHR43808">
    <property type="entry name" value="ACETYLORNITHINE DEACETYLASE"/>
    <property type="match status" value="1"/>
</dbReference>
<dbReference type="InterPro" id="IPR036264">
    <property type="entry name" value="Bact_exopeptidase_dim_dom"/>
</dbReference>
<dbReference type="InterPro" id="IPR050072">
    <property type="entry name" value="Peptidase_M20A"/>
</dbReference>
<dbReference type="Gene3D" id="3.30.70.360">
    <property type="match status" value="1"/>
</dbReference>
<feature type="domain" description="Peptidase M20 dimerisation" evidence="3">
    <location>
        <begin position="194"/>
        <end position="319"/>
    </location>
</feature>
<evidence type="ECO:0000259" key="3">
    <source>
        <dbReference type="Pfam" id="PF07687"/>
    </source>
</evidence>
<keyword evidence="1" id="KW-0479">Metal-binding</keyword>
<name>A0ABU3S658_9HYPH</name>
<dbReference type="Pfam" id="PF07687">
    <property type="entry name" value="M20_dimer"/>
    <property type="match status" value="1"/>
</dbReference>
<keyword evidence="5" id="KW-1185">Reference proteome</keyword>
<dbReference type="Gene3D" id="3.40.630.10">
    <property type="entry name" value="Zn peptidases"/>
    <property type="match status" value="2"/>
</dbReference>
<evidence type="ECO:0000256" key="2">
    <source>
        <dbReference type="ARBA" id="ARBA00022801"/>
    </source>
</evidence>
<dbReference type="EMBL" id="JAWDID010000012">
    <property type="protein sequence ID" value="MDU0340267.1"/>
    <property type="molecule type" value="Genomic_DNA"/>
</dbReference>
<proteinExistence type="predicted"/>
<dbReference type="InterPro" id="IPR011650">
    <property type="entry name" value="Peptidase_M20_dimer"/>
</dbReference>
<protein>
    <submittedName>
        <fullName evidence="4">M20/M25/M40 family metallo-hydrolase</fullName>
    </submittedName>
</protein>